<feature type="region of interest" description="Disordered" evidence="1">
    <location>
        <begin position="66"/>
        <end position="221"/>
    </location>
</feature>
<dbReference type="EMBL" id="JASCZI010242256">
    <property type="protein sequence ID" value="MED6210347.1"/>
    <property type="molecule type" value="Genomic_DNA"/>
</dbReference>
<evidence type="ECO:0000256" key="1">
    <source>
        <dbReference type="SAM" id="MobiDB-lite"/>
    </source>
</evidence>
<sequence length="291" mass="33880">MSTLSLWKELKSTKKNVVKFLKGYHFVLQIIYFKERYEGKSLDDPNAPPPWIQWWCGDKLKEKTKAEDKDITGLIQRAKMRARREKEEGKRQEGRNKKEKEDSQSMKSEFDEDSEEEEYQTTDSKPEPEPEPEVHQRQIREKEERSRRRGEEKAKKDKEPTLTKEFDHPVKRKQPRKEGPNKKKKTGSEEGATNTPPQMDIPMNASTIPEPQPPEPIIELGPEPQELIDGYVVACEMAEKINEHEKEAADVEIKAYEEAEIDLAIRKAVESVVVRAQEKEVDPELKKMQLS</sequence>
<name>A0ABU6YIW2_9FABA</name>
<organism evidence="2 3">
    <name type="scientific">Stylosanthes scabra</name>
    <dbReference type="NCBI Taxonomy" id="79078"/>
    <lineage>
        <taxon>Eukaryota</taxon>
        <taxon>Viridiplantae</taxon>
        <taxon>Streptophyta</taxon>
        <taxon>Embryophyta</taxon>
        <taxon>Tracheophyta</taxon>
        <taxon>Spermatophyta</taxon>
        <taxon>Magnoliopsida</taxon>
        <taxon>eudicotyledons</taxon>
        <taxon>Gunneridae</taxon>
        <taxon>Pentapetalae</taxon>
        <taxon>rosids</taxon>
        <taxon>fabids</taxon>
        <taxon>Fabales</taxon>
        <taxon>Fabaceae</taxon>
        <taxon>Papilionoideae</taxon>
        <taxon>50 kb inversion clade</taxon>
        <taxon>dalbergioids sensu lato</taxon>
        <taxon>Dalbergieae</taxon>
        <taxon>Pterocarpus clade</taxon>
        <taxon>Stylosanthes</taxon>
    </lineage>
</organism>
<reference evidence="2 3" key="1">
    <citation type="journal article" date="2023" name="Plants (Basel)">
        <title>Bridging the Gap: Combining Genomics and Transcriptomics Approaches to Understand Stylosanthes scabra, an Orphan Legume from the Brazilian Caatinga.</title>
        <authorList>
            <person name="Ferreira-Neto J.R.C."/>
            <person name="da Silva M.D."/>
            <person name="Binneck E."/>
            <person name="de Melo N.F."/>
            <person name="da Silva R.H."/>
            <person name="de Melo A.L.T.M."/>
            <person name="Pandolfi V."/>
            <person name="Bustamante F.O."/>
            <person name="Brasileiro-Vidal A.C."/>
            <person name="Benko-Iseppon A.M."/>
        </authorList>
    </citation>
    <scope>NUCLEOTIDE SEQUENCE [LARGE SCALE GENOMIC DNA]</scope>
    <source>
        <tissue evidence="2">Leaves</tissue>
    </source>
</reference>
<protein>
    <submittedName>
        <fullName evidence="2">Uncharacterized protein</fullName>
    </submittedName>
</protein>
<gene>
    <name evidence="2" type="ORF">PIB30_063292</name>
</gene>
<evidence type="ECO:0000313" key="2">
    <source>
        <dbReference type="EMBL" id="MED6210347.1"/>
    </source>
</evidence>
<feature type="compositionally biased region" description="Basic and acidic residues" evidence="1">
    <location>
        <begin position="124"/>
        <end position="169"/>
    </location>
</feature>
<dbReference type="Proteomes" id="UP001341840">
    <property type="component" value="Unassembled WGS sequence"/>
</dbReference>
<comment type="caution">
    <text evidence="2">The sequence shown here is derived from an EMBL/GenBank/DDBJ whole genome shotgun (WGS) entry which is preliminary data.</text>
</comment>
<keyword evidence="3" id="KW-1185">Reference proteome</keyword>
<accession>A0ABU6YIW2</accession>
<evidence type="ECO:0000313" key="3">
    <source>
        <dbReference type="Proteomes" id="UP001341840"/>
    </source>
</evidence>
<proteinExistence type="predicted"/>
<feature type="compositionally biased region" description="Acidic residues" evidence="1">
    <location>
        <begin position="110"/>
        <end position="120"/>
    </location>
</feature>
<feature type="compositionally biased region" description="Basic and acidic residues" evidence="1">
    <location>
        <begin position="84"/>
        <end position="104"/>
    </location>
</feature>